<proteinExistence type="predicted"/>
<comment type="caution">
    <text evidence="1">The sequence shown here is derived from an EMBL/GenBank/DDBJ whole genome shotgun (WGS) entry which is preliminary data.</text>
</comment>
<reference evidence="2" key="1">
    <citation type="journal article" date="2019" name="Int. J. Syst. Evol. Microbiol.">
        <title>The Global Catalogue of Microorganisms (GCM) 10K type strain sequencing project: providing services to taxonomists for standard genome sequencing and annotation.</title>
        <authorList>
            <consortium name="The Broad Institute Genomics Platform"/>
            <consortium name="The Broad Institute Genome Sequencing Center for Infectious Disease"/>
            <person name="Wu L."/>
            <person name="Ma J."/>
        </authorList>
    </citation>
    <scope>NUCLEOTIDE SEQUENCE [LARGE SCALE GENOMIC DNA]</scope>
    <source>
        <strain evidence="2">KCTC 22814</strain>
    </source>
</reference>
<gene>
    <name evidence="1" type="ORF">ACFS7Y_16450</name>
</gene>
<name>A0ABW6BHH3_9SPHI</name>
<evidence type="ECO:0000313" key="1">
    <source>
        <dbReference type="EMBL" id="MFD2968985.1"/>
    </source>
</evidence>
<keyword evidence="2" id="KW-1185">Reference proteome</keyword>
<dbReference type="RefSeq" id="WP_320184474.1">
    <property type="nucleotide sequence ID" value="NZ_CP138332.1"/>
</dbReference>
<dbReference type="Proteomes" id="UP001597525">
    <property type="component" value="Unassembled WGS sequence"/>
</dbReference>
<evidence type="ECO:0000313" key="2">
    <source>
        <dbReference type="Proteomes" id="UP001597525"/>
    </source>
</evidence>
<dbReference type="EMBL" id="JBHUPB010000011">
    <property type="protein sequence ID" value="MFD2968985.1"/>
    <property type="molecule type" value="Genomic_DNA"/>
</dbReference>
<accession>A0ABW6BHH3</accession>
<protein>
    <submittedName>
        <fullName evidence="1">Uncharacterized protein</fullName>
    </submittedName>
</protein>
<sequence>MQIQNIQINDTAVSQEDSTPVVSFTIDINILCDTDLEAYKVNGQLDTTSLKDAALKLVSEKLHSLNLNDRH</sequence>
<organism evidence="1 2">
    <name type="scientific">Sphingobacterium bambusae</name>
    <dbReference type="NCBI Taxonomy" id="662858"/>
    <lineage>
        <taxon>Bacteria</taxon>
        <taxon>Pseudomonadati</taxon>
        <taxon>Bacteroidota</taxon>
        <taxon>Sphingobacteriia</taxon>
        <taxon>Sphingobacteriales</taxon>
        <taxon>Sphingobacteriaceae</taxon>
        <taxon>Sphingobacterium</taxon>
    </lineage>
</organism>